<protein>
    <submittedName>
        <fullName evidence="1">Uncharacterized protein</fullName>
    </submittedName>
</protein>
<evidence type="ECO:0000313" key="1">
    <source>
        <dbReference type="EMBL" id="KVX00020.1"/>
    </source>
</evidence>
<evidence type="ECO:0000313" key="2">
    <source>
        <dbReference type="Proteomes" id="UP000055702"/>
    </source>
</evidence>
<dbReference type="Proteomes" id="UP000055702">
    <property type="component" value="Unassembled WGS sequence"/>
</dbReference>
<sequence>MDVSLAFAVQDVPSEALAFSNKAEEHENEVKSWIYFRRNFFAAVVWLNSENVAGTAGVIQEGIAVDPLLAGAGWNLAMLIQTKFEKSGVARRYDLSGRMPSGISAKHNETPGSRLKSIVGMTRLMRFIWIKFIARNATLALGLVWAKRHDVSGCRPLLTRVN</sequence>
<gene>
    <name evidence="1" type="ORF">AWJ07_09380</name>
</gene>
<accession>A0A119CYN0</accession>
<name>A0A119CYN0_SHEFR</name>
<dbReference type="EMBL" id="LRDC01000071">
    <property type="protein sequence ID" value="KVX00020.1"/>
    <property type="molecule type" value="Genomic_DNA"/>
</dbReference>
<dbReference type="AlphaFoldDB" id="A0A119CYN0"/>
<comment type="caution">
    <text evidence="1">The sequence shown here is derived from an EMBL/GenBank/DDBJ whole genome shotgun (WGS) entry which is preliminary data.</text>
</comment>
<organism evidence="1">
    <name type="scientific">Shewanella frigidimarina</name>
    <dbReference type="NCBI Taxonomy" id="56812"/>
    <lineage>
        <taxon>Bacteria</taxon>
        <taxon>Pseudomonadati</taxon>
        <taxon>Pseudomonadota</taxon>
        <taxon>Gammaproteobacteria</taxon>
        <taxon>Alteromonadales</taxon>
        <taxon>Shewanellaceae</taxon>
        <taxon>Shewanella</taxon>
    </lineage>
</organism>
<dbReference type="RefSeq" id="WP_059747708.1">
    <property type="nucleotide sequence ID" value="NZ_LRDC01000071.1"/>
</dbReference>
<proteinExistence type="predicted"/>
<reference evidence="1 2" key="1">
    <citation type="submission" date="2016-01" db="EMBL/GenBank/DDBJ databases">
        <title>Draft genome of the antarctic isolate Shewanella frigidimarina Ag06-30.</title>
        <authorList>
            <person name="Parmeciano Di Noto G."/>
            <person name="Vazquez S."/>
            <person name="Mac Cormack W."/>
            <person name="Iriarte A."/>
            <person name="Quiroga C."/>
        </authorList>
    </citation>
    <scope>NUCLEOTIDE SEQUENCE [LARGE SCALE GENOMIC DNA]</scope>
    <source>
        <strain evidence="1 2">Ag06-30</strain>
    </source>
</reference>